<reference evidence="4 5" key="1">
    <citation type="submission" date="2024-06" db="EMBL/GenBank/DDBJ databases">
        <title>The Natural Products Discovery Center: Release of the First 8490 Sequenced Strains for Exploring Actinobacteria Biosynthetic Diversity.</title>
        <authorList>
            <person name="Kalkreuter E."/>
            <person name="Kautsar S.A."/>
            <person name="Yang D."/>
            <person name="Bader C.D."/>
            <person name="Teijaro C.N."/>
            <person name="Fluegel L."/>
            <person name="Davis C.M."/>
            <person name="Simpson J.R."/>
            <person name="Lauterbach L."/>
            <person name="Steele A.D."/>
            <person name="Gui C."/>
            <person name="Meng S."/>
            <person name="Li G."/>
            <person name="Viehrig K."/>
            <person name="Ye F."/>
            <person name="Su P."/>
            <person name="Kiefer A.F."/>
            <person name="Nichols A."/>
            <person name="Cepeda A.J."/>
            <person name="Yan W."/>
            <person name="Fan B."/>
            <person name="Jiang Y."/>
            <person name="Adhikari A."/>
            <person name="Zheng C.-J."/>
            <person name="Schuster L."/>
            <person name="Cowan T.M."/>
            <person name="Smanski M.J."/>
            <person name="Chevrette M.G."/>
            <person name="De Carvalho L.P.S."/>
            <person name="Shen B."/>
        </authorList>
    </citation>
    <scope>NUCLEOTIDE SEQUENCE [LARGE SCALE GENOMIC DNA]</scope>
    <source>
        <strain evidence="4 5">NPDC000634</strain>
    </source>
</reference>
<evidence type="ECO:0000256" key="1">
    <source>
        <dbReference type="ARBA" id="ARBA00006484"/>
    </source>
</evidence>
<accession>A0ABV1VX34</accession>
<sequence>MDITTATALVTGANRGLGRALAQELTARGATVYAAARRPEQIDLPGVKAIRLDVTDPASIAAAAEEARDVNVLINNAGSSTGADPLTGDFDAIRLEMETHYLGTLRVIRAFAPVIEAQGGGSILNILSVLSWISFPAVGAYAAAKSAQWSMTNTVRQQLAPRGITVSGLHVGYMDSDMARHVTEPKTDPADVARAAVDGIAAGSPEILADDLSHQVRTGLSGGVAALYL</sequence>
<dbReference type="Pfam" id="PF00106">
    <property type="entry name" value="adh_short"/>
    <property type="match status" value="1"/>
</dbReference>
<dbReference type="EMBL" id="JBEPCU010000047">
    <property type="protein sequence ID" value="MER6976504.1"/>
    <property type="molecule type" value="Genomic_DNA"/>
</dbReference>
<evidence type="ECO:0000256" key="2">
    <source>
        <dbReference type="ARBA" id="ARBA00023002"/>
    </source>
</evidence>
<comment type="caution">
    <text evidence="4">The sequence shown here is derived from an EMBL/GenBank/DDBJ whole genome shotgun (WGS) entry which is preliminary data.</text>
</comment>
<evidence type="ECO:0000313" key="5">
    <source>
        <dbReference type="Proteomes" id="UP001458415"/>
    </source>
</evidence>
<dbReference type="Gene3D" id="3.40.50.720">
    <property type="entry name" value="NAD(P)-binding Rossmann-like Domain"/>
    <property type="match status" value="1"/>
</dbReference>
<proteinExistence type="inferred from homology"/>
<comment type="similarity">
    <text evidence="1 3">Belongs to the short-chain dehydrogenases/reductases (SDR) family.</text>
</comment>
<dbReference type="PRINTS" id="PR00081">
    <property type="entry name" value="GDHRDH"/>
</dbReference>
<dbReference type="InterPro" id="IPR002347">
    <property type="entry name" value="SDR_fam"/>
</dbReference>
<evidence type="ECO:0000256" key="3">
    <source>
        <dbReference type="RuleBase" id="RU000363"/>
    </source>
</evidence>
<dbReference type="SUPFAM" id="SSF51735">
    <property type="entry name" value="NAD(P)-binding Rossmann-fold domains"/>
    <property type="match status" value="1"/>
</dbReference>
<dbReference type="InterPro" id="IPR036291">
    <property type="entry name" value="NAD(P)-bd_dom_sf"/>
</dbReference>
<dbReference type="PRINTS" id="PR00080">
    <property type="entry name" value="SDRFAMILY"/>
</dbReference>
<gene>
    <name evidence="4" type="ORF">ABT317_05515</name>
</gene>
<dbReference type="Proteomes" id="UP001458415">
    <property type="component" value="Unassembled WGS sequence"/>
</dbReference>
<keyword evidence="2" id="KW-0560">Oxidoreductase</keyword>
<protein>
    <submittedName>
        <fullName evidence="4">SDR family oxidoreductase</fullName>
    </submittedName>
</protein>
<dbReference type="NCBIfam" id="NF006119">
    <property type="entry name" value="PRK08264.1-5"/>
    <property type="match status" value="1"/>
</dbReference>
<dbReference type="PANTHER" id="PTHR44196:SF1">
    <property type="entry name" value="DEHYDROGENASE_REDUCTASE SDR FAMILY MEMBER 7B"/>
    <property type="match status" value="1"/>
</dbReference>
<name>A0ABV1VX34_9ACTN</name>
<evidence type="ECO:0000313" key="4">
    <source>
        <dbReference type="EMBL" id="MER6976504.1"/>
    </source>
</evidence>
<dbReference type="PANTHER" id="PTHR44196">
    <property type="entry name" value="DEHYDROGENASE/REDUCTASE SDR FAMILY MEMBER 7B"/>
    <property type="match status" value="1"/>
</dbReference>
<keyword evidence="5" id="KW-1185">Reference proteome</keyword>
<dbReference type="RefSeq" id="WP_086723071.1">
    <property type="nucleotide sequence ID" value="NZ_MUBM01000018.1"/>
</dbReference>
<organism evidence="4 5">
    <name type="scientific">Streptomyces carpinensis</name>
    <dbReference type="NCBI Taxonomy" id="66369"/>
    <lineage>
        <taxon>Bacteria</taxon>
        <taxon>Bacillati</taxon>
        <taxon>Actinomycetota</taxon>
        <taxon>Actinomycetes</taxon>
        <taxon>Kitasatosporales</taxon>
        <taxon>Streptomycetaceae</taxon>
        <taxon>Streptomyces</taxon>
    </lineage>
</organism>